<sequence length="770" mass="86032">MLQSSSNIVYSEKVINQEEFDKKHGFRRVNLSLLRILEGHYHQVLKWNLHEWGGHYHQVLKWNLHEWGGFFKARVPIIEWLPSYDFKNDLVSDIIGGLMVSIMSIPQGLAYGFLVGLPPVFGLYSSIVPPLIYAFLGTSKHASPGAFAILALMVGSIVEQLRNDPLLPINDNNNTTEPMCCSENKTIADSEGLDLEVLAIVSCVTFMTGIIQILLGMLNAGLLAVWLSDHLVQGLTSGAAIHVLTSQLKSMTGIPNLPKTSDPNGIIKFYSCFFENIQNISAPETICSVICVFCLVFSKEFLDKVFSKWIKIKVPMELFVVVFSTLLNYTAEGTDYQFGLKHVGKVTSGMHTPFLPGFRYYDKVAGTAFSIAIISFVIHIALAKLISKKESYPLDANQEWLALGTMNTVGSFFGCFAGGSSLSRTMTQFKLKTKSQLSTVVCAVVLIGVVYGLSFCFYYLPLPVLSCIVVVALKDLLVQIFSSFSLFGQSFIDFLIWFVTFVAVVLVNVNFGLIIGVSFALLTVIFRSQWPESSLLGRIPGTTDFKGKLHYKDAEEVPGIFVFRFDAPLYFANAELFLSRVRDIVNIQPFVIAVDLKKKTNQEMAHQENQSKRELKQRNSVRQAEPTLREPLIPQQHGGKSQIELIYKGSRRETKSQRALDSQKSTTTNPAQSDTSTNENNIHITHIIIDCSSFPYIDLMGLDALGQVHSEFAALSIQVYFACCKVSVRQSFEQTDFYKKVPKTHLFVSVWDAVNQAQKDRSVMCNANKM</sequence>
<evidence type="ECO:0000313" key="1">
    <source>
        <dbReference type="Proteomes" id="UP000887580"/>
    </source>
</evidence>
<dbReference type="Proteomes" id="UP000887580">
    <property type="component" value="Unplaced"/>
</dbReference>
<protein>
    <submittedName>
        <fullName evidence="2">STAS domain-containing protein</fullName>
    </submittedName>
</protein>
<dbReference type="WBParaSite" id="PS1159_v2.g1643.t1">
    <property type="protein sequence ID" value="PS1159_v2.g1643.t1"/>
    <property type="gene ID" value="PS1159_v2.g1643"/>
</dbReference>
<evidence type="ECO:0000313" key="2">
    <source>
        <dbReference type="WBParaSite" id="PS1159_v2.g1643.t1"/>
    </source>
</evidence>
<reference evidence="2" key="1">
    <citation type="submission" date="2022-11" db="UniProtKB">
        <authorList>
            <consortium name="WormBaseParasite"/>
        </authorList>
    </citation>
    <scope>IDENTIFICATION</scope>
</reference>
<name>A0AC35FDH2_9BILA</name>
<accession>A0AC35FDH2</accession>
<organism evidence="1 2">
    <name type="scientific">Panagrolaimus sp. PS1159</name>
    <dbReference type="NCBI Taxonomy" id="55785"/>
    <lineage>
        <taxon>Eukaryota</taxon>
        <taxon>Metazoa</taxon>
        <taxon>Ecdysozoa</taxon>
        <taxon>Nematoda</taxon>
        <taxon>Chromadorea</taxon>
        <taxon>Rhabditida</taxon>
        <taxon>Tylenchina</taxon>
        <taxon>Panagrolaimomorpha</taxon>
        <taxon>Panagrolaimoidea</taxon>
        <taxon>Panagrolaimidae</taxon>
        <taxon>Panagrolaimus</taxon>
    </lineage>
</organism>
<proteinExistence type="predicted"/>